<evidence type="ECO:0000313" key="2">
    <source>
        <dbReference type="EMBL" id="CAB4336674.1"/>
    </source>
</evidence>
<dbReference type="EMBL" id="CAESAI010000011">
    <property type="protein sequence ID" value="CAB4336674.1"/>
    <property type="molecule type" value="Genomic_DNA"/>
</dbReference>
<feature type="domain" description="N-acetyltransferase" evidence="1">
    <location>
        <begin position="34"/>
        <end position="177"/>
    </location>
</feature>
<dbReference type="EMBL" id="CAEZYC010000016">
    <property type="protein sequence ID" value="CAB4703684.1"/>
    <property type="molecule type" value="Genomic_DNA"/>
</dbReference>
<sequence length="193" mass="21853">MSTEVIETKRLDLYLIPIAELIMLHEDPDNPVLLTDREFSNPWKELTHEHSGPLRWRVPQVKADPSTNVWFIRWIVLRETKQVVGSISFHAPPDEVGMIEIGFGICEPCRNNGYGKEALLGMWTWVIDQPGVQTLRYTVSASNGPSMSIINSLGFEHVGQQIDEEDGPEEIFEMSADEFRSRLVNGFSPNNSA</sequence>
<proteinExistence type="predicted"/>
<name>A0A6J5Z2M1_9ZZZZ</name>
<evidence type="ECO:0000313" key="6">
    <source>
        <dbReference type="EMBL" id="CAB4814470.1"/>
    </source>
</evidence>
<evidence type="ECO:0000313" key="5">
    <source>
        <dbReference type="EMBL" id="CAB4741215.1"/>
    </source>
</evidence>
<dbReference type="GO" id="GO:1990189">
    <property type="term" value="F:protein N-terminal-serine acetyltransferase activity"/>
    <property type="evidence" value="ECO:0007669"/>
    <property type="project" value="TreeGrafter"/>
</dbReference>
<dbReference type="Pfam" id="PF13302">
    <property type="entry name" value="Acetyltransf_3"/>
    <property type="match status" value="1"/>
</dbReference>
<dbReference type="GO" id="GO:0005737">
    <property type="term" value="C:cytoplasm"/>
    <property type="evidence" value="ECO:0007669"/>
    <property type="project" value="TreeGrafter"/>
</dbReference>
<dbReference type="AlphaFoldDB" id="A0A6J5Z2M1"/>
<dbReference type="EMBL" id="CAFAAO010000030">
    <property type="protein sequence ID" value="CAB4814470.1"/>
    <property type="molecule type" value="Genomic_DNA"/>
</dbReference>
<gene>
    <name evidence="4" type="ORF">UFOPK2648_00462</name>
    <name evidence="5" type="ORF">UFOPK2824_00160</name>
    <name evidence="6" type="ORF">UFOPK3037_01558</name>
    <name evidence="7" type="ORF">UFOPK3278_00272</name>
    <name evidence="2" type="ORF">UFOPK3406_00644</name>
    <name evidence="3" type="ORF">UFOPK3925_01218</name>
    <name evidence="8" type="ORF">UFOPK4097_00793</name>
</gene>
<dbReference type="GO" id="GO:0008999">
    <property type="term" value="F:protein-N-terminal-alanine acetyltransferase activity"/>
    <property type="evidence" value="ECO:0007669"/>
    <property type="project" value="TreeGrafter"/>
</dbReference>
<evidence type="ECO:0000313" key="3">
    <source>
        <dbReference type="EMBL" id="CAB4343263.1"/>
    </source>
</evidence>
<dbReference type="PROSITE" id="PS51186">
    <property type="entry name" value="GNAT"/>
    <property type="match status" value="1"/>
</dbReference>
<dbReference type="EMBL" id="CAFBPK010000010">
    <property type="protein sequence ID" value="CAB5018748.1"/>
    <property type="molecule type" value="Genomic_DNA"/>
</dbReference>
<evidence type="ECO:0000313" key="4">
    <source>
        <dbReference type="EMBL" id="CAB4703684.1"/>
    </source>
</evidence>
<dbReference type="EMBL" id="CAFBIX010000004">
    <property type="protein sequence ID" value="CAB4846315.1"/>
    <property type="molecule type" value="Genomic_DNA"/>
</dbReference>
<dbReference type="EMBL" id="CAEZZD010000013">
    <property type="protein sequence ID" value="CAB4741215.1"/>
    <property type="molecule type" value="Genomic_DNA"/>
</dbReference>
<dbReference type="Gene3D" id="3.40.630.30">
    <property type="match status" value="1"/>
</dbReference>
<dbReference type="InterPro" id="IPR051908">
    <property type="entry name" value="Ribosomal_N-acetyltransferase"/>
</dbReference>
<dbReference type="InterPro" id="IPR016181">
    <property type="entry name" value="Acyl_CoA_acyltransferase"/>
</dbReference>
<dbReference type="SUPFAM" id="SSF55729">
    <property type="entry name" value="Acyl-CoA N-acyltransferases (Nat)"/>
    <property type="match status" value="1"/>
</dbReference>
<dbReference type="PANTHER" id="PTHR43441">
    <property type="entry name" value="RIBOSOMAL-PROTEIN-SERINE ACETYLTRANSFERASE"/>
    <property type="match status" value="1"/>
</dbReference>
<dbReference type="InterPro" id="IPR000182">
    <property type="entry name" value="GNAT_dom"/>
</dbReference>
<evidence type="ECO:0000259" key="1">
    <source>
        <dbReference type="PROSITE" id="PS51186"/>
    </source>
</evidence>
<dbReference type="PANTHER" id="PTHR43441:SF6">
    <property type="entry name" value="N-ACETYLTRANSFERASE DOMAIN-CONTAINING PROTEIN"/>
    <property type="match status" value="1"/>
</dbReference>
<accession>A0A6J5Z2M1</accession>
<organism evidence="2">
    <name type="scientific">freshwater metagenome</name>
    <dbReference type="NCBI Taxonomy" id="449393"/>
    <lineage>
        <taxon>unclassified sequences</taxon>
        <taxon>metagenomes</taxon>
        <taxon>ecological metagenomes</taxon>
    </lineage>
</organism>
<dbReference type="EMBL" id="CAESAD010000010">
    <property type="protein sequence ID" value="CAB4343263.1"/>
    <property type="molecule type" value="Genomic_DNA"/>
</dbReference>
<reference evidence="2" key="1">
    <citation type="submission" date="2020-05" db="EMBL/GenBank/DDBJ databases">
        <authorList>
            <person name="Chiriac C."/>
            <person name="Salcher M."/>
            <person name="Ghai R."/>
            <person name="Kavagutti S V."/>
        </authorList>
    </citation>
    <scope>NUCLEOTIDE SEQUENCE</scope>
</reference>
<protein>
    <submittedName>
        <fullName evidence="2">Unannotated protein</fullName>
    </submittedName>
</protein>
<evidence type="ECO:0000313" key="7">
    <source>
        <dbReference type="EMBL" id="CAB4846315.1"/>
    </source>
</evidence>
<evidence type="ECO:0000313" key="8">
    <source>
        <dbReference type="EMBL" id="CAB5018748.1"/>
    </source>
</evidence>